<name>A0A0D2HVU1_CLAB1</name>
<dbReference type="GeneID" id="27703673"/>
<dbReference type="VEuPathDB" id="FungiDB:Z519_10745"/>
<dbReference type="EMBL" id="KN846998">
    <property type="protein sequence ID" value="KIW88699.1"/>
    <property type="molecule type" value="Genomic_DNA"/>
</dbReference>
<sequence length="84" mass="9540">MDKVDRHSHNVLRIIDDRKIEFGLVKDFDVNYYSPIEASEDFEVSAPLNTTQPVLAIGCLVFSEKRGGSATGRLDVHEDYLQEQ</sequence>
<protein>
    <submittedName>
        <fullName evidence="1">Uncharacterized protein</fullName>
    </submittedName>
</protein>
<keyword evidence="2" id="KW-1185">Reference proteome</keyword>
<dbReference type="AlphaFoldDB" id="A0A0D2HVU1"/>
<gene>
    <name evidence="1" type="ORF">Z519_10745</name>
</gene>
<dbReference type="RefSeq" id="XP_016615368.1">
    <property type="nucleotide sequence ID" value="XM_016768461.1"/>
</dbReference>
<evidence type="ECO:0000313" key="2">
    <source>
        <dbReference type="Proteomes" id="UP000053789"/>
    </source>
</evidence>
<evidence type="ECO:0000313" key="1">
    <source>
        <dbReference type="EMBL" id="KIW88699.1"/>
    </source>
</evidence>
<dbReference type="HOGENOM" id="CLU_2527261_0_0_1"/>
<dbReference type="Proteomes" id="UP000053789">
    <property type="component" value="Unassembled WGS sequence"/>
</dbReference>
<accession>A0A0D2HVU1</accession>
<reference evidence="1" key="1">
    <citation type="submission" date="2015-01" db="EMBL/GenBank/DDBJ databases">
        <title>The Genome Sequence of Cladophialophora bantiana CBS 173.52.</title>
        <authorList>
            <consortium name="The Broad Institute Genomics Platform"/>
            <person name="Cuomo C."/>
            <person name="de Hoog S."/>
            <person name="Gorbushina A."/>
            <person name="Stielow B."/>
            <person name="Teixiera M."/>
            <person name="Abouelleil A."/>
            <person name="Chapman S.B."/>
            <person name="Priest M."/>
            <person name="Young S.K."/>
            <person name="Wortman J."/>
            <person name="Nusbaum C."/>
            <person name="Birren B."/>
        </authorList>
    </citation>
    <scope>NUCLEOTIDE SEQUENCE [LARGE SCALE GENOMIC DNA]</scope>
    <source>
        <strain evidence="1">CBS 173.52</strain>
    </source>
</reference>
<organism evidence="1 2">
    <name type="scientific">Cladophialophora bantiana (strain ATCC 10958 / CBS 173.52 / CDC B-1940 / NIH 8579)</name>
    <name type="common">Xylohypha bantiana</name>
    <dbReference type="NCBI Taxonomy" id="1442370"/>
    <lineage>
        <taxon>Eukaryota</taxon>
        <taxon>Fungi</taxon>
        <taxon>Dikarya</taxon>
        <taxon>Ascomycota</taxon>
        <taxon>Pezizomycotina</taxon>
        <taxon>Eurotiomycetes</taxon>
        <taxon>Chaetothyriomycetidae</taxon>
        <taxon>Chaetothyriales</taxon>
        <taxon>Herpotrichiellaceae</taxon>
        <taxon>Cladophialophora</taxon>
    </lineage>
</organism>
<proteinExistence type="predicted"/>